<name>F0WMM4_9STRA</name>
<organism evidence="2">
    <name type="scientific">Albugo laibachii Nc14</name>
    <dbReference type="NCBI Taxonomy" id="890382"/>
    <lineage>
        <taxon>Eukaryota</taxon>
        <taxon>Sar</taxon>
        <taxon>Stramenopiles</taxon>
        <taxon>Oomycota</taxon>
        <taxon>Peronosporomycetes</taxon>
        <taxon>Albuginales</taxon>
        <taxon>Albuginaceae</taxon>
        <taxon>Albugo</taxon>
    </lineage>
</organism>
<reference evidence="2" key="1">
    <citation type="journal article" date="2011" name="PLoS Biol.">
        <title>Gene gain and loss during evolution of obligate parasitism in the white rust pathogen of Arabidopsis thaliana.</title>
        <authorList>
            <person name="Kemen E."/>
            <person name="Gardiner A."/>
            <person name="Schultz-Larsen T."/>
            <person name="Kemen A.C."/>
            <person name="Balmuth A.L."/>
            <person name="Robert-Seilaniantz A."/>
            <person name="Bailey K."/>
            <person name="Holub E."/>
            <person name="Studholme D.J."/>
            <person name="Maclean D."/>
            <person name="Jones J.D."/>
        </authorList>
    </citation>
    <scope>NUCLEOTIDE SEQUENCE</scope>
</reference>
<dbReference type="EMBL" id="FR824203">
    <property type="protein sequence ID" value="CCA22556.1"/>
    <property type="molecule type" value="Genomic_DNA"/>
</dbReference>
<protein>
    <submittedName>
        <fullName evidence="2">AlNc14C158G7710 protein</fullName>
    </submittedName>
</protein>
<sequence>MPISHRILTQNPIRQPHQPLLREDSVSKFRSHKGDNQGHHIAVSSNPSGITNWIQQRRRICQSIQCSIHTSMRIFPCVQFPINILYSQ</sequence>
<evidence type="ECO:0000256" key="1">
    <source>
        <dbReference type="SAM" id="MobiDB-lite"/>
    </source>
</evidence>
<reference evidence="2" key="2">
    <citation type="submission" date="2011-02" db="EMBL/GenBank/DDBJ databases">
        <authorList>
            <person name="MacLean D."/>
        </authorList>
    </citation>
    <scope>NUCLEOTIDE SEQUENCE</scope>
</reference>
<proteinExistence type="predicted"/>
<dbReference type="HOGENOM" id="CLU_2473628_0_0_1"/>
<evidence type="ECO:0000313" key="2">
    <source>
        <dbReference type="EMBL" id="CCA22556.1"/>
    </source>
</evidence>
<gene>
    <name evidence="2" type="primary">AlNc14C158G7710</name>
    <name evidence="2" type="ORF">ALNC14_086990</name>
</gene>
<feature type="region of interest" description="Disordered" evidence="1">
    <location>
        <begin position="1"/>
        <end position="20"/>
    </location>
</feature>
<dbReference type="AlphaFoldDB" id="F0WMM4"/>
<accession>F0WMM4</accession>